<protein>
    <recommendedName>
        <fullName evidence="16">HD domain-containing protein</fullName>
    </recommendedName>
</protein>
<dbReference type="PANTHER" id="PTHR46173">
    <property type="entry name" value="CCA TRNA NUCLEOTIDYLTRANSFERASE 1, MITOCHONDRIAL"/>
    <property type="match status" value="1"/>
</dbReference>
<evidence type="ECO:0000256" key="8">
    <source>
        <dbReference type="ARBA" id="ARBA00022884"/>
    </source>
</evidence>
<feature type="domain" description="CCA-adding enzyme C-terminal" evidence="13">
    <location>
        <begin position="346"/>
        <end position="476"/>
    </location>
</feature>
<evidence type="ECO:0000313" key="15">
    <source>
        <dbReference type="Proteomes" id="UP000179221"/>
    </source>
</evidence>
<keyword evidence="2 9" id="KW-0808">Transferase</keyword>
<keyword evidence="7" id="KW-0460">Magnesium</keyword>
<keyword evidence="6" id="KW-0547">Nucleotide-binding</keyword>
<accession>A0A1F7YMU2</accession>
<keyword evidence="5" id="KW-0479">Metal-binding</keyword>
<evidence type="ECO:0000256" key="5">
    <source>
        <dbReference type="ARBA" id="ARBA00022723"/>
    </source>
</evidence>
<feature type="domain" description="Poly A polymerase head" evidence="11">
    <location>
        <begin position="23"/>
        <end position="124"/>
    </location>
</feature>
<dbReference type="EMBL" id="MGGL01000001">
    <property type="protein sequence ID" value="OGM27928.1"/>
    <property type="molecule type" value="Genomic_DNA"/>
</dbReference>
<dbReference type="PANTHER" id="PTHR46173:SF1">
    <property type="entry name" value="CCA TRNA NUCLEOTIDYLTRANSFERASE 1, MITOCHONDRIAL"/>
    <property type="match status" value="1"/>
</dbReference>
<feature type="domain" description="tRNA nucleotidyltransferase/poly(A) polymerase RNA and SrmB- binding" evidence="12">
    <location>
        <begin position="208"/>
        <end position="268"/>
    </location>
</feature>
<sequence length="481" mass="55218">MFVQLPEMVIHILDTFQENNYEIYIVGGAVRDILMDKQVYDWDFTTNATPPEMLKIFPDAFYDNIFGTIGIPNKIEGERPYEITTFRTEHSYSDSRRPDKVEWGQTLEEDLKRRDFTWNAMALRAGGSSTNQEVLRTGGPSRRLSKTSGSQPGVTHKLHTTKVELIDLYNGQKDLKDKLVRAVGDPNERFSEDALRMMRAIRIASELGFTIEENTCQAIKINAAQIVNISKERVRDELFKILKSPHPYAGMLLFKNVGLMGVLLPEMEKTFGVEQKSPGRHHVYDVGTHSLLSLKFCPSEDPIVRFATLIHDIGKAQTYKKLASGVITFYNHEIVSARIASRIADRLRFSKTDKEKLYKLVRYHQFTVDEHQTDSAIRRFIRHVGIENIPNILDLRIGDRLGGGATQTSWRLEEFKKRLIEVQKQPFSIRDLKINGNDVMKELEIQPGPEVGEILKKLFDEVVKKKLPNERDTLLQRLSED</sequence>
<proteinExistence type="inferred from homology"/>
<evidence type="ECO:0000256" key="3">
    <source>
        <dbReference type="ARBA" id="ARBA00022694"/>
    </source>
</evidence>
<evidence type="ECO:0000259" key="11">
    <source>
        <dbReference type="Pfam" id="PF01743"/>
    </source>
</evidence>
<comment type="similarity">
    <text evidence="9">Belongs to the tRNA nucleotidyltransferase/poly(A) polymerase family.</text>
</comment>
<feature type="region of interest" description="Disordered" evidence="10">
    <location>
        <begin position="129"/>
        <end position="155"/>
    </location>
</feature>
<evidence type="ECO:0008006" key="16">
    <source>
        <dbReference type="Google" id="ProtNLM"/>
    </source>
</evidence>
<dbReference type="GO" id="GO:0000049">
    <property type="term" value="F:tRNA binding"/>
    <property type="evidence" value="ECO:0007669"/>
    <property type="project" value="TreeGrafter"/>
</dbReference>
<dbReference type="InterPro" id="IPR050264">
    <property type="entry name" value="Bact_CCA-adding_enz_type3_sf"/>
</dbReference>
<comment type="cofactor">
    <cofactor evidence="1">
        <name>Mg(2+)</name>
        <dbReference type="ChEBI" id="CHEBI:18420"/>
    </cofactor>
</comment>
<evidence type="ECO:0000256" key="9">
    <source>
        <dbReference type="RuleBase" id="RU003953"/>
    </source>
</evidence>
<evidence type="ECO:0000256" key="1">
    <source>
        <dbReference type="ARBA" id="ARBA00001946"/>
    </source>
</evidence>
<dbReference type="Pfam" id="PF01743">
    <property type="entry name" value="PolyA_pol"/>
    <property type="match status" value="1"/>
</dbReference>
<dbReference type="SUPFAM" id="SSF81891">
    <property type="entry name" value="Poly A polymerase C-terminal region-like"/>
    <property type="match status" value="1"/>
</dbReference>
<dbReference type="AlphaFoldDB" id="A0A1F7YMU2"/>
<evidence type="ECO:0000259" key="12">
    <source>
        <dbReference type="Pfam" id="PF12627"/>
    </source>
</evidence>
<keyword evidence="4" id="KW-0548">Nucleotidyltransferase</keyword>
<keyword evidence="8 9" id="KW-0694">RNA-binding</keyword>
<dbReference type="Proteomes" id="UP000179221">
    <property type="component" value="Unassembled WGS sequence"/>
</dbReference>
<name>A0A1F7YMU2_9BACT</name>
<dbReference type="InterPro" id="IPR002646">
    <property type="entry name" value="PolA_pol_head_dom"/>
</dbReference>
<evidence type="ECO:0000313" key="14">
    <source>
        <dbReference type="EMBL" id="OGM27928.1"/>
    </source>
</evidence>
<dbReference type="GO" id="GO:0000166">
    <property type="term" value="F:nucleotide binding"/>
    <property type="evidence" value="ECO:0007669"/>
    <property type="project" value="UniProtKB-KW"/>
</dbReference>
<evidence type="ECO:0000259" key="13">
    <source>
        <dbReference type="Pfam" id="PF13735"/>
    </source>
</evidence>
<dbReference type="SUPFAM" id="SSF81301">
    <property type="entry name" value="Nucleotidyltransferase"/>
    <property type="match status" value="1"/>
</dbReference>
<dbReference type="GO" id="GO:0016779">
    <property type="term" value="F:nucleotidyltransferase activity"/>
    <property type="evidence" value="ECO:0007669"/>
    <property type="project" value="UniProtKB-KW"/>
</dbReference>
<evidence type="ECO:0000256" key="2">
    <source>
        <dbReference type="ARBA" id="ARBA00022679"/>
    </source>
</evidence>
<reference evidence="14 15" key="1">
    <citation type="journal article" date="2016" name="Nat. Commun.">
        <title>Thousands of microbial genomes shed light on interconnected biogeochemical processes in an aquifer system.</title>
        <authorList>
            <person name="Anantharaman K."/>
            <person name="Brown C.T."/>
            <person name="Hug L.A."/>
            <person name="Sharon I."/>
            <person name="Castelle C.J."/>
            <person name="Probst A.J."/>
            <person name="Thomas B.C."/>
            <person name="Singh A."/>
            <person name="Wilkins M.J."/>
            <person name="Karaoz U."/>
            <person name="Brodie E.L."/>
            <person name="Williams K.H."/>
            <person name="Hubbard S.S."/>
            <person name="Banfield J.F."/>
        </authorList>
    </citation>
    <scope>NUCLEOTIDE SEQUENCE [LARGE SCALE GENOMIC DNA]</scope>
</reference>
<comment type="caution">
    <text evidence="14">The sequence shown here is derived from an EMBL/GenBank/DDBJ whole genome shotgun (WGS) entry which is preliminary data.</text>
</comment>
<dbReference type="InterPro" id="IPR032828">
    <property type="entry name" value="PolyA_RNA-bd"/>
</dbReference>
<dbReference type="Pfam" id="PF13735">
    <property type="entry name" value="tRNA_NucTran2_2"/>
    <property type="match status" value="1"/>
</dbReference>
<dbReference type="CDD" id="cd05398">
    <property type="entry name" value="NT_ClassII-CCAase"/>
    <property type="match status" value="1"/>
</dbReference>
<dbReference type="GO" id="GO:0046872">
    <property type="term" value="F:metal ion binding"/>
    <property type="evidence" value="ECO:0007669"/>
    <property type="project" value="UniProtKB-KW"/>
</dbReference>
<organism evidence="14 15">
    <name type="scientific">Candidatus Woesebacteria bacterium RIFCSPHIGHO2_01_FULL_40_22</name>
    <dbReference type="NCBI Taxonomy" id="1802499"/>
    <lineage>
        <taxon>Bacteria</taxon>
        <taxon>Candidatus Woeseibacteriota</taxon>
    </lineage>
</organism>
<dbReference type="Gene3D" id="1.10.246.80">
    <property type="match status" value="1"/>
</dbReference>
<dbReference type="Gene3D" id="1.10.3090.10">
    <property type="entry name" value="cca-adding enzyme, domain 2"/>
    <property type="match status" value="1"/>
</dbReference>
<dbReference type="Pfam" id="PF12627">
    <property type="entry name" value="PolyA_pol_RNAbd"/>
    <property type="match status" value="1"/>
</dbReference>
<evidence type="ECO:0000256" key="4">
    <source>
        <dbReference type="ARBA" id="ARBA00022695"/>
    </source>
</evidence>
<evidence type="ECO:0000256" key="7">
    <source>
        <dbReference type="ARBA" id="ARBA00022842"/>
    </source>
</evidence>
<keyword evidence="3" id="KW-0819">tRNA processing</keyword>
<evidence type="ECO:0000256" key="10">
    <source>
        <dbReference type="SAM" id="MobiDB-lite"/>
    </source>
</evidence>
<evidence type="ECO:0000256" key="6">
    <source>
        <dbReference type="ARBA" id="ARBA00022741"/>
    </source>
</evidence>
<gene>
    <name evidence="14" type="ORF">A2628_03520</name>
</gene>
<dbReference type="Gene3D" id="3.30.460.10">
    <property type="entry name" value="Beta Polymerase, domain 2"/>
    <property type="match status" value="1"/>
</dbReference>
<dbReference type="InterPro" id="IPR043519">
    <property type="entry name" value="NT_sf"/>
</dbReference>
<dbReference type="GO" id="GO:0008033">
    <property type="term" value="P:tRNA processing"/>
    <property type="evidence" value="ECO:0007669"/>
    <property type="project" value="UniProtKB-KW"/>
</dbReference>
<dbReference type="InterPro" id="IPR032810">
    <property type="entry name" value="CCA-adding_enz_C"/>
</dbReference>